<dbReference type="InterPro" id="IPR027417">
    <property type="entry name" value="P-loop_NTPase"/>
</dbReference>
<dbReference type="GO" id="GO:0016887">
    <property type="term" value="F:ATP hydrolysis activity"/>
    <property type="evidence" value="ECO:0007669"/>
    <property type="project" value="InterPro"/>
</dbReference>
<organism evidence="3 4">
    <name type="scientific">Mycolicibacterium grossiae</name>
    <dbReference type="NCBI Taxonomy" id="1552759"/>
    <lineage>
        <taxon>Bacteria</taxon>
        <taxon>Bacillati</taxon>
        <taxon>Actinomycetota</taxon>
        <taxon>Actinomycetes</taxon>
        <taxon>Mycobacteriales</taxon>
        <taxon>Mycobacteriaceae</taxon>
        <taxon>Mycolicibacterium</taxon>
    </lineage>
</organism>
<evidence type="ECO:0000256" key="1">
    <source>
        <dbReference type="SAM" id="Coils"/>
    </source>
</evidence>
<dbReference type="Gene3D" id="3.20.20.140">
    <property type="entry name" value="Metal-dependent hydrolases"/>
    <property type="match status" value="1"/>
</dbReference>
<dbReference type="EMBL" id="MCHX01000034">
    <property type="protein sequence ID" value="OFJ52789.1"/>
    <property type="molecule type" value="Genomic_DNA"/>
</dbReference>
<dbReference type="InterPro" id="IPR003141">
    <property type="entry name" value="Pol/His_phosphatase_N"/>
</dbReference>
<dbReference type="RefSeq" id="WP_070354029.1">
    <property type="nucleotide sequence ID" value="NZ_MCHX01000034.1"/>
</dbReference>
<dbReference type="PANTHER" id="PTHR42924">
    <property type="entry name" value="EXONUCLEASE"/>
    <property type="match status" value="1"/>
</dbReference>
<keyword evidence="4" id="KW-1185">Reference proteome</keyword>
<dbReference type="GO" id="GO:0004534">
    <property type="term" value="F:5'-3' RNA exonuclease activity"/>
    <property type="evidence" value="ECO:0007669"/>
    <property type="project" value="TreeGrafter"/>
</dbReference>
<dbReference type="GO" id="GO:0006302">
    <property type="term" value="P:double-strand break repair"/>
    <property type="evidence" value="ECO:0007669"/>
    <property type="project" value="InterPro"/>
</dbReference>
<gene>
    <name evidence="3" type="ORF">BEL07_15605</name>
</gene>
<accession>A0A1E8Q3Z7</accession>
<sequence length="875" mass="96054">MTSWARFWAVDFHVHTPGSQDAKDENYGAPEDIVAAAIAAKLDAIAITDHNTVSWCQNVADAANGTPLVVLPGVEISTTEGHLLAIWEEGTDPSLIEEVLVKLNIGQADRGKLDIAADVGFSHAAAKVAASGGVAIPAHIEKDKGLLRLTVKAHVKEVLLDAAISAVEVVHLDTIEDVRNSLGDKRNLAFVRGSDTWNKDQSCHALSGIGARRTWIKASRPDLVGIRHALADPALRISLEEPPAQVSYTCIEDIEFIGGFLGGQRIELSPDLNCLLGGTGAGKSLILEAARFALNQQVDAEAFPNIRREIDSRMAKALMNNSMVVLHVTGDGKRYRIERTFNTGGSPTARVLQQTGTDWAEVDVDPANLCPIAAFSQGEILEYSREPVGRMTLVDASLDLKEVNESINLGIGDLQANARKLIAARRRVQKLESEAAREAELAEQVRQLTDLFKTEAVKEQSGWAKEQTSLQRAKKSVDDVELPDFDLPDVEISQSVAGNADVFAEVSAALGRLCMRVDAGRKEIGEALAEASGTLARIQGEWTTRFDGFKRRLDEELEKIDPEASLTSLRASLEQLQSKLSQAQASKTELDERALPELNRLQGEREELIAALHDARRKRREMRRARVAELNTKAAGFVKLDIPSQGDESDFRNAIDRIKVGSRVRDDFLNQLALRTHPLKFARCMWTHELAALVDTEHGIDMASLAKLLTNIDERNLWEELLELQSIDRPDVLTIKFKKPDDHTYTAIEELAHGQRCTAILVILLADGNTPVLVDQPEDALHAPWIEEYLVDRLRSLRGSRQYLFATRSPGIVVSGDAEQIVTMKATAGHGEVEAVGSLERYELNALALEHLEGGRIPFSRRTLKLKVSVDPPSS</sequence>
<dbReference type="Gene3D" id="3.40.50.300">
    <property type="entry name" value="P-loop containing nucleotide triphosphate hydrolases"/>
    <property type="match status" value="2"/>
</dbReference>
<dbReference type="AlphaFoldDB" id="A0A1E8Q3Z7"/>
<protein>
    <recommendedName>
        <fullName evidence="2">Polymerase/histidinol phosphatase N-terminal domain-containing protein</fullName>
    </recommendedName>
</protein>
<dbReference type="SUPFAM" id="SSF52540">
    <property type="entry name" value="P-loop containing nucleoside triphosphate hydrolases"/>
    <property type="match status" value="1"/>
</dbReference>
<proteinExistence type="predicted"/>
<dbReference type="InterPro" id="IPR038729">
    <property type="entry name" value="Rad50/SbcC_AAA"/>
</dbReference>
<feature type="domain" description="Polymerase/histidinol phosphatase N-terminal" evidence="2">
    <location>
        <begin position="10"/>
        <end position="80"/>
    </location>
</feature>
<feature type="coiled-coil region" evidence="1">
    <location>
        <begin position="566"/>
        <end position="625"/>
    </location>
</feature>
<dbReference type="Pfam" id="PF13476">
    <property type="entry name" value="AAA_23"/>
    <property type="match status" value="1"/>
</dbReference>
<feature type="coiled-coil region" evidence="1">
    <location>
        <begin position="414"/>
        <end position="448"/>
    </location>
</feature>
<name>A0A1E8Q3Z7_9MYCO</name>
<evidence type="ECO:0000313" key="3">
    <source>
        <dbReference type="EMBL" id="OFJ52789.1"/>
    </source>
</evidence>
<reference evidence="3 4" key="1">
    <citation type="submission" date="2016-09" db="EMBL/GenBank/DDBJ databases">
        <title>genome sequence of Mycobacterium sp. 739 SCH.</title>
        <authorList>
            <person name="Greninger A.L."/>
            <person name="Qin X."/>
            <person name="Jerome K."/>
            <person name="Vora S."/>
            <person name="Quinn K."/>
        </authorList>
    </citation>
    <scope>NUCLEOTIDE SEQUENCE [LARGE SCALE GENOMIC DNA]</scope>
    <source>
        <strain evidence="3 4">SCH</strain>
    </source>
</reference>
<keyword evidence="1" id="KW-0175">Coiled coil</keyword>
<dbReference type="Proteomes" id="UP000178953">
    <property type="component" value="Unassembled WGS sequence"/>
</dbReference>
<comment type="caution">
    <text evidence="3">The sequence shown here is derived from an EMBL/GenBank/DDBJ whole genome shotgun (WGS) entry which is preliminary data.</text>
</comment>
<evidence type="ECO:0000313" key="4">
    <source>
        <dbReference type="Proteomes" id="UP000178953"/>
    </source>
</evidence>
<dbReference type="SUPFAM" id="SSF89550">
    <property type="entry name" value="PHP domain-like"/>
    <property type="match status" value="1"/>
</dbReference>
<dbReference type="InterPro" id="IPR004013">
    <property type="entry name" value="PHP_dom"/>
</dbReference>
<dbReference type="SMART" id="SM00481">
    <property type="entry name" value="POLIIIAc"/>
    <property type="match status" value="1"/>
</dbReference>
<dbReference type="PANTHER" id="PTHR42924:SF3">
    <property type="entry name" value="POLYMERASE_HISTIDINOL PHOSPHATASE N-TERMINAL DOMAIN-CONTAINING PROTEIN"/>
    <property type="match status" value="1"/>
</dbReference>
<dbReference type="GO" id="GO:0035312">
    <property type="term" value="F:5'-3' DNA exonuclease activity"/>
    <property type="evidence" value="ECO:0007669"/>
    <property type="project" value="TreeGrafter"/>
</dbReference>
<dbReference type="InterPro" id="IPR052018">
    <property type="entry name" value="PHP_domain"/>
</dbReference>
<dbReference type="InterPro" id="IPR016195">
    <property type="entry name" value="Pol/histidinol_Pase-like"/>
</dbReference>
<evidence type="ECO:0000259" key="2">
    <source>
        <dbReference type="SMART" id="SM00481"/>
    </source>
</evidence>
<dbReference type="Pfam" id="PF02811">
    <property type="entry name" value="PHP"/>
    <property type="match status" value="1"/>
</dbReference>